<dbReference type="EMBL" id="JBHMAA010000077">
    <property type="protein sequence ID" value="MFB9953420.1"/>
    <property type="molecule type" value="Genomic_DNA"/>
</dbReference>
<evidence type="ECO:0000313" key="2">
    <source>
        <dbReference type="Proteomes" id="UP001589692"/>
    </source>
</evidence>
<dbReference type="RefSeq" id="WP_377266208.1">
    <property type="nucleotide sequence ID" value="NZ_JBHMAA010000077.1"/>
</dbReference>
<organism evidence="1 2">
    <name type="scientific">Rhizobium puerariae</name>
    <dbReference type="NCBI Taxonomy" id="1585791"/>
    <lineage>
        <taxon>Bacteria</taxon>
        <taxon>Pseudomonadati</taxon>
        <taxon>Pseudomonadota</taxon>
        <taxon>Alphaproteobacteria</taxon>
        <taxon>Hyphomicrobiales</taxon>
        <taxon>Rhizobiaceae</taxon>
        <taxon>Rhizobium/Agrobacterium group</taxon>
        <taxon>Rhizobium</taxon>
    </lineage>
</organism>
<gene>
    <name evidence="1" type="ORF">ACFFP0_31670</name>
</gene>
<reference evidence="1 2" key="1">
    <citation type="submission" date="2024-09" db="EMBL/GenBank/DDBJ databases">
        <authorList>
            <person name="Sun Q."/>
            <person name="Mori K."/>
        </authorList>
    </citation>
    <scope>NUCLEOTIDE SEQUENCE [LARGE SCALE GENOMIC DNA]</scope>
    <source>
        <strain evidence="1 2">TBRC 4938</strain>
    </source>
</reference>
<keyword evidence="2" id="KW-1185">Reference proteome</keyword>
<evidence type="ECO:0000313" key="1">
    <source>
        <dbReference type="EMBL" id="MFB9953420.1"/>
    </source>
</evidence>
<sequence>MPTSAASPSAIGAHARAMRAVRLAHVETKGLQHARHHPVGPVIIRHLLAKAIRAQTLAVIALAQINSEAVHVR</sequence>
<name>A0ABV6AS13_9HYPH</name>
<protein>
    <submittedName>
        <fullName evidence="1">Uncharacterized protein</fullName>
    </submittedName>
</protein>
<proteinExistence type="predicted"/>
<accession>A0ABV6AS13</accession>
<dbReference type="Proteomes" id="UP001589692">
    <property type="component" value="Unassembled WGS sequence"/>
</dbReference>
<comment type="caution">
    <text evidence="1">The sequence shown here is derived from an EMBL/GenBank/DDBJ whole genome shotgun (WGS) entry which is preliminary data.</text>
</comment>